<dbReference type="PANTHER" id="PTHR31733">
    <property type="entry name" value="RIBONUCLEASE KAPPA"/>
    <property type="match status" value="1"/>
</dbReference>
<feature type="transmembrane region" description="Helical" evidence="6">
    <location>
        <begin position="70"/>
        <end position="91"/>
    </location>
</feature>
<dbReference type="InterPro" id="IPR026770">
    <property type="entry name" value="RNase_K"/>
</dbReference>
<evidence type="ECO:0000313" key="8">
    <source>
        <dbReference type="Proteomes" id="UP000678393"/>
    </source>
</evidence>
<gene>
    <name evidence="7" type="ORF">CUNI_LOCUS18894</name>
</gene>
<evidence type="ECO:0000313" key="7">
    <source>
        <dbReference type="EMBL" id="CAG5133336.1"/>
    </source>
</evidence>
<sequence length="101" mass="11348">MVSCPVLGPKCSIYYMVISVWGIVMLALMAIFLKIRTPNLLEDVLGGNITKWEDHNFSIQYVRDQYDSSALNCGVAAILYIVLFIFAFIQLRLNNATQVTA</sequence>
<keyword evidence="5 6" id="KW-0472">Membrane</keyword>
<protein>
    <submittedName>
        <fullName evidence="7">Uncharacterized protein</fullName>
    </submittedName>
</protein>
<comment type="similarity">
    <text evidence="2">Belongs to the RNase K family.</text>
</comment>
<evidence type="ECO:0000256" key="6">
    <source>
        <dbReference type="SAM" id="Phobius"/>
    </source>
</evidence>
<proteinExistence type="inferred from homology"/>
<reference evidence="7" key="1">
    <citation type="submission" date="2021-04" db="EMBL/GenBank/DDBJ databases">
        <authorList>
            <consortium name="Molecular Ecology Group"/>
        </authorList>
    </citation>
    <scope>NUCLEOTIDE SEQUENCE</scope>
</reference>
<feature type="transmembrane region" description="Helical" evidence="6">
    <location>
        <begin position="12"/>
        <end position="33"/>
    </location>
</feature>
<evidence type="ECO:0000256" key="2">
    <source>
        <dbReference type="ARBA" id="ARBA00008458"/>
    </source>
</evidence>
<evidence type="ECO:0000256" key="5">
    <source>
        <dbReference type="ARBA" id="ARBA00023136"/>
    </source>
</evidence>
<dbReference type="EMBL" id="CAJHNH020006112">
    <property type="protein sequence ID" value="CAG5133336.1"/>
    <property type="molecule type" value="Genomic_DNA"/>
</dbReference>
<comment type="subcellular location">
    <subcellularLocation>
        <location evidence="1">Membrane</location>
        <topology evidence="1">Multi-pass membrane protein</topology>
    </subcellularLocation>
</comment>
<comment type="caution">
    <text evidence="7">The sequence shown here is derived from an EMBL/GenBank/DDBJ whole genome shotgun (WGS) entry which is preliminary data.</text>
</comment>
<keyword evidence="8" id="KW-1185">Reference proteome</keyword>
<organism evidence="7 8">
    <name type="scientific">Candidula unifasciata</name>
    <dbReference type="NCBI Taxonomy" id="100452"/>
    <lineage>
        <taxon>Eukaryota</taxon>
        <taxon>Metazoa</taxon>
        <taxon>Spiralia</taxon>
        <taxon>Lophotrochozoa</taxon>
        <taxon>Mollusca</taxon>
        <taxon>Gastropoda</taxon>
        <taxon>Heterobranchia</taxon>
        <taxon>Euthyneura</taxon>
        <taxon>Panpulmonata</taxon>
        <taxon>Eupulmonata</taxon>
        <taxon>Stylommatophora</taxon>
        <taxon>Helicina</taxon>
        <taxon>Helicoidea</taxon>
        <taxon>Geomitridae</taxon>
        <taxon>Candidula</taxon>
    </lineage>
</organism>
<evidence type="ECO:0000256" key="1">
    <source>
        <dbReference type="ARBA" id="ARBA00004141"/>
    </source>
</evidence>
<keyword evidence="4 6" id="KW-1133">Transmembrane helix</keyword>
<dbReference type="AlphaFoldDB" id="A0A8S4A2N5"/>
<dbReference type="Proteomes" id="UP000678393">
    <property type="component" value="Unassembled WGS sequence"/>
</dbReference>
<accession>A0A8S4A2N5</accession>
<name>A0A8S4A2N5_9EUPU</name>
<dbReference type="GO" id="GO:0004521">
    <property type="term" value="F:RNA endonuclease activity"/>
    <property type="evidence" value="ECO:0007669"/>
    <property type="project" value="InterPro"/>
</dbReference>
<dbReference type="GO" id="GO:0016020">
    <property type="term" value="C:membrane"/>
    <property type="evidence" value="ECO:0007669"/>
    <property type="project" value="UniProtKB-SubCell"/>
</dbReference>
<keyword evidence="3 6" id="KW-0812">Transmembrane</keyword>
<evidence type="ECO:0000256" key="3">
    <source>
        <dbReference type="ARBA" id="ARBA00022692"/>
    </source>
</evidence>
<dbReference type="OrthoDB" id="67317at2759"/>
<evidence type="ECO:0000256" key="4">
    <source>
        <dbReference type="ARBA" id="ARBA00022989"/>
    </source>
</evidence>